<dbReference type="OrthoDB" id="285017at2"/>
<evidence type="ECO:0000256" key="3">
    <source>
        <dbReference type="SAM" id="MobiDB-lite"/>
    </source>
</evidence>
<evidence type="ECO:0000313" key="6">
    <source>
        <dbReference type="Proteomes" id="UP000318053"/>
    </source>
</evidence>
<keyword evidence="6" id="KW-1185">Reference proteome</keyword>
<accession>A0A5C5WQD0</accession>
<dbReference type="Pfam" id="PF12464">
    <property type="entry name" value="Mac"/>
    <property type="match status" value="1"/>
</dbReference>
<proteinExistence type="inferred from homology"/>
<keyword evidence="5" id="KW-0012">Acyltransferase</keyword>
<dbReference type="AlphaFoldDB" id="A0A5C5WQD0"/>
<dbReference type="Gene3D" id="2.160.10.10">
    <property type="entry name" value="Hexapeptide repeat proteins"/>
    <property type="match status" value="1"/>
</dbReference>
<evidence type="ECO:0000256" key="2">
    <source>
        <dbReference type="ARBA" id="ARBA00022679"/>
    </source>
</evidence>
<keyword evidence="2 5" id="KW-0808">Transferase</keyword>
<feature type="domain" description="Maltose/galactoside acetyltransferase" evidence="4">
    <location>
        <begin position="1"/>
        <end position="52"/>
    </location>
</feature>
<dbReference type="SUPFAM" id="SSF51161">
    <property type="entry name" value="Trimeric LpxA-like enzymes"/>
    <property type="match status" value="1"/>
</dbReference>
<feature type="region of interest" description="Disordered" evidence="3">
    <location>
        <begin position="128"/>
        <end position="148"/>
    </location>
</feature>
<evidence type="ECO:0000259" key="4">
    <source>
        <dbReference type="SMART" id="SM01266"/>
    </source>
</evidence>
<evidence type="ECO:0000313" key="5">
    <source>
        <dbReference type="EMBL" id="TWT52359.1"/>
    </source>
</evidence>
<dbReference type="InterPro" id="IPR051159">
    <property type="entry name" value="Hexapeptide_acetyltransf"/>
</dbReference>
<dbReference type="Proteomes" id="UP000318053">
    <property type="component" value="Unassembled WGS sequence"/>
</dbReference>
<comment type="caution">
    <text evidence="5">The sequence shown here is derived from an EMBL/GenBank/DDBJ whole genome shotgun (WGS) entry which is preliminary data.</text>
</comment>
<protein>
    <submittedName>
        <fullName evidence="5">Maltose O-acetyltransferase</fullName>
        <ecNumber evidence="5">2.3.1.79</ecNumber>
    </submittedName>
</protein>
<dbReference type="PANTHER" id="PTHR23416:SF23">
    <property type="entry name" value="ACETYLTRANSFERASE C18B11.09C-RELATED"/>
    <property type="match status" value="1"/>
</dbReference>
<evidence type="ECO:0000256" key="1">
    <source>
        <dbReference type="ARBA" id="ARBA00007274"/>
    </source>
</evidence>
<dbReference type="PANTHER" id="PTHR23416">
    <property type="entry name" value="SIALIC ACID SYNTHASE-RELATED"/>
    <property type="match status" value="1"/>
</dbReference>
<sequence>MLAGERYDPADPEVVEARMLARERYHAFNHSHPRDVELRRTLIAEIFGRHGEGVTIEPPFRCDDGTHIFLGNHVYFNMDCVILDVCSVQIGDHVFIAPGVHIYTATHPLEAAIDFSFAGPFRKRRWAQSPFSERANPAGTGSLRSLDR</sequence>
<dbReference type="GO" id="GO:0005829">
    <property type="term" value="C:cytosol"/>
    <property type="evidence" value="ECO:0007669"/>
    <property type="project" value="TreeGrafter"/>
</dbReference>
<dbReference type="SMART" id="SM01266">
    <property type="entry name" value="Mac"/>
    <property type="match status" value="1"/>
</dbReference>
<dbReference type="InterPro" id="IPR011004">
    <property type="entry name" value="Trimer_LpxA-like_sf"/>
</dbReference>
<dbReference type="RefSeq" id="WP_146393931.1">
    <property type="nucleotide sequence ID" value="NZ_SJPK01000029.1"/>
</dbReference>
<dbReference type="EMBL" id="SJPK01000029">
    <property type="protein sequence ID" value="TWT52359.1"/>
    <property type="molecule type" value="Genomic_DNA"/>
</dbReference>
<dbReference type="InterPro" id="IPR024688">
    <property type="entry name" value="Mac_dom"/>
</dbReference>
<reference evidence="5 6" key="1">
    <citation type="submission" date="2019-02" db="EMBL/GenBank/DDBJ databases">
        <title>Deep-cultivation of Planctomycetes and their phenomic and genomic characterization uncovers novel biology.</title>
        <authorList>
            <person name="Wiegand S."/>
            <person name="Jogler M."/>
            <person name="Boedeker C."/>
            <person name="Pinto D."/>
            <person name="Vollmers J."/>
            <person name="Rivas-Marin E."/>
            <person name="Kohn T."/>
            <person name="Peeters S.H."/>
            <person name="Heuer A."/>
            <person name="Rast P."/>
            <person name="Oberbeckmann S."/>
            <person name="Bunk B."/>
            <person name="Jeske O."/>
            <person name="Meyerdierks A."/>
            <person name="Storesund J.E."/>
            <person name="Kallscheuer N."/>
            <person name="Luecker S."/>
            <person name="Lage O.M."/>
            <person name="Pohl T."/>
            <person name="Merkel B.J."/>
            <person name="Hornburger P."/>
            <person name="Mueller R.-W."/>
            <person name="Bruemmer F."/>
            <person name="Labrenz M."/>
            <person name="Spormann A.M."/>
            <person name="Op Den Camp H."/>
            <person name="Overmann J."/>
            <person name="Amann R."/>
            <person name="Jetten M.S.M."/>
            <person name="Mascher T."/>
            <person name="Medema M.H."/>
            <person name="Devos D.P."/>
            <person name="Kaster A.-K."/>
            <person name="Ovreas L."/>
            <person name="Rohde M."/>
            <person name="Galperin M.Y."/>
            <person name="Jogler C."/>
        </authorList>
    </citation>
    <scope>NUCLEOTIDE SEQUENCE [LARGE SCALE GENOMIC DNA]</scope>
    <source>
        <strain evidence="5 6">CA85</strain>
    </source>
</reference>
<comment type="similarity">
    <text evidence="1">Belongs to the transferase hexapeptide repeat family.</text>
</comment>
<name>A0A5C5WQD0_9BACT</name>
<dbReference type="GO" id="GO:0008925">
    <property type="term" value="F:maltose O-acetyltransferase activity"/>
    <property type="evidence" value="ECO:0007669"/>
    <property type="project" value="UniProtKB-EC"/>
</dbReference>
<gene>
    <name evidence="5" type="primary">maa</name>
    <name evidence="5" type="ORF">CA85_50130</name>
</gene>
<dbReference type="EC" id="2.3.1.79" evidence="5"/>
<organism evidence="5 6">
    <name type="scientific">Allorhodopirellula solitaria</name>
    <dbReference type="NCBI Taxonomy" id="2527987"/>
    <lineage>
        <taxon>Bacteria</taxon>
        <taxon>Pseudomonadati</taxon>
        <taxon>Planctomycetota</taxon>
        <taxon>Planctomycetia</taxon>
        <taxon>Pirellulales</taxon>
        <taxon>Pirellulaceae</taxon>
        <taxon>Allorhodopirellula</taxon>
    </lineage>
</organism>